<dbReference type="PANTHER" id="PTHR48043:SF159">
    <property type="entry name" value="EG:EG0003.4 PROTEIN-RELATED"/>
    <property type="match status" value="1"/>
</dbReference>
<evidence type="ECO:0000256" key="4">
    <source>
        <dbReference type="SAM" id="Phobius"/>
    </source>
</evidence>
<dbReference type="InterPro" id="IPR002213">
    <property type="entry name" value="UDP_glucos_trans"/>
</dbReference>
<evidence type="ECO:0008006" key="6">
    <source>
        <dbReference type="Google" id="ProtNLM"/>
    </source>
</evidence>
<evidence type="ECO:0000256" key="2">
    <source>
        <dbReference type="ARBA" id="ARBA00022676"/>
    </source>
</evidence>
<dbReference type="OrthoDB" id="5835829at2759"/>
<keyword evidence="3" id="KW-0808">Transferase</keyword>
<name>A0A3L8E3G1_OOCBI</name>
<dbReference type="CDD" id="cd03784">
    <property type="entry name" value="GT1_Gtf-like"/>
    <property type="match status" value="2"/>
</dbReference>
<reference evidence="5" key="1">
    <citation type="journal article" date="2018" name="Genome Res.">
        <title>The genomic architecture and molecular evolution of ant odorant receptors.</title>
        <authorList>
            <person name="McKenzie S.K."/>
            <person name="Kronauer D.J.C."/>
        </authorList>
    </citation>
    <scope>NUCLEOTIDE SEQUENCE [LARGE SCALE GENOMIC DNA]</scope>
    <source>
        <strain evidence="5">Clonal line C1</strain>
    </source>
</reference>
<dbReference type="InterPro" id="IPR050271">
    <property type="entry name" value="UDP-glycosyltransferase"/>
</dbReference>
<protein>
    <recommendedName>
        <fullName evidence="6">Ecdysteroid UDP-glucosyltransferase</fullName>
    </recommendedName>
</protein>
<gene>
    <name evidence="5" type="ORF">DMN91_000546</name>
</gene>
<keyword evidence="4" id="KW-1133">Transmembrane helix</keyword>
<sequence>MSLGIHNYQRYIFGSPMLPSHPSTWEINTLVEGNPSFWQRLQNFIDVWSYLYYWTHNNAITEQKRAEEYFGSDTPNVVDIVKNMSILLVNENPALTYARPEQPNVIFFTGFHIQKTPPLLPEDLRQFLDDATEGFIYVSLGTTVSCDNLPTEIVGNFIQVFSKLPYKIVWKYECDELPGKLDNAFISKWFPQQGVLAHHNIRLFIYQGGLQSTEEAIHYAVPLLGIPIMFEQASRIQRLASLGAAIFLKLNELSKERLNTAIHQILNDKSYKERMAYLSELSKDQPYDSLENAIWWVEYVMRHKGISHLRFSESDKPWYQRYDMDIIGFLASPYLKSGSFRKRKMRAVVCVLYVILFSLSLSVNTGRILSLSVVPFLSHQLIYRTLNLVLHKRGHELVIVTTAPLKDPTLKNYTKIDVSYGFSIITEYNDAKWKISQMESCRQVFTITTEFMGTIWDNLEFKKIYRRNSGEKFDAIMMEPICDLSLYSMAHRFNAPLIGLTPMGFHNFQRYIFASPMLPSHPSNWEVNTLVEGYPSFWQKLQTFIDVWGYLYAWSHHVVTARKRVEKYFGSDTPDPMDIAKNMSIVLVNENPLFAYVRPEQPNVIYFSGFQIQKTPPTLPKVCNCSNDYYLADLRRFLDDATEGFIYVSLGTTVSCHNLPTEIIGNFIEVFSKLPFKIVWKYECDEFPGKLDNIFISKWFPHQGILAHHNIRLFIYQGGVHSTEEAIHYAVPLLGIPIMFEQASRIQRLASLGAAIFLKLNELSKERLNTAIHQILNDKSYKERMAYLSELSKDQPYDSLENAIWWVEYVMRHKGISHLRFSESDKPWYQRYDMDIIGFLAVMTFVAFLISFYTIFRILRFIYHYYQIPCHNFQYSNAKSKIQ</sequence>
<feature type="transmembrane region" description="Helical" evidence="4">
    <location>
        <begin position="345"/>
        <end position="363"/>
    </location>
</feature>
<proteinExistence type="inferred from homology"/>
<evidence type="ECO:0000256" key="3">
    <source>
        <dbReference type="ARBA" id="ARBA00022679"/>
    </source>
</evidence>
<dbReference type="AlphaFoldDB" id="A0A3L8E3G1"/>
<dbReference type="Pfam" id="PF00201">
    <property type="entry name" value="UDPGT"/>
    <property type="match status" value="2"/>
</dbReference>
<dbReference type="Gene3D" id="3.40.50.2000">
    <property type="entry name" value="Glycogen Phosphorylase B"/>
    <property type="match status" value="2"/>
</dbReference>
<dbReference type="PANTHER" id="PTHR48043">
    <property type="entry name" value="EG:EG0003.4 PROTEIN-RELATED"/>
    <property type="match status" value="1"/>
</dbReference>
<comment type="caution">
    <text evidence="5">The sequence shown here is derived from an EMBL/GenBank/DDBJ whole genome shotgun (WGS) entry which is preliminary data.</text>
</comment>
<keyword evidence="4" id="KW-0472">Membrane</keyword>
<comment type="similarity">
    <text evidence="1">Belongs to the UDP-glycosyltransferase family.</text>
</comment>
<evidence type="ECO:0000313" key="5">
    <source>
        <dbReference type="EMBL" id="RLU26749.1"/>
    </source>
</evidence>
<dbReference type="Proteomes" id="UP000279307">
    <property type="component" value="Chromosome 1"/>
</dbReference>
<evidence type="ECO:0000256" key="1">
    <source>
        <dbReference type="ARBA" id="ARBA00009995"/>
    </source>
</evidence>
<organism evidence="5">
    <name type="scientific">Ooceraea biroi</name>
    <name type="common">Clonal raider ant</name>
    <name type="synonym">Cerapachys biroi</name>
    <dbReference type="NCBI Taxonomy" id="2015173"/>
    <lineage>
        <taxon>Eukaryota</taxon>
        <taxon>Metazoa</taxon>
        <taxon>Ecdysozoa</taxon>
        <taxon>Arthropoda</taxon>
        <taxon>Hexapoda</taxon>
        <taxon>Insecta</taxon>
        <taxon>Pterygota</taxon>
        <taxon>Neoptera</taxon>
        <taxon>Endopterygota</taxon>
        <taxon>Hymenoptera</taxon>
        <taxon>Apocrita</taxon>
        <taxon>Aculeata</taxon>
        <taxon>Formicoidea</taxon>
        <taxon>Formicidae</taxon>
        <taxon>Dorylinae</taxon>
        <taxon>Ooceraea</taxon>
    </lineage>
</organism>
<accession>A0A3L8E3G1</accession>
<dbReference type="FunFam" id="3.40.50.2000:FF:000021">
    <property type="entry name" value="UDP-glucuronosyltransferase"/>
    <property type="match status" value="2"/>
</dbReference>
<keyword evidence="4" id="KW-0812">Transmembrane</keyword>
<dbReference type="SUPFAM" id="SSF53756">
    <property type="entry name" value="UDP-Glycosyltransferase/glycogen phosphorylase"/>
    <property type="match status" value="2"/>
</dbReference>
<dbReference type="EMBL" id="QOIP01000001">
    <property type="protein sequence ID" value="RLU26749.1"/>
    <property type="molecule type" value="Genomic_DNA"/>
</dbReference>
<reference evidence="5" key="2">
    <citation type="submission" date="2018-07" db="EMBL/GenBank/DDBJ databases">
        <authorList>
            <person name="Mckenzie S.K."/>
            <person name="Kronauer D.J.C."/>
        </authorList>
    </citation>
    <scope>NUCLEOTIDE SEQUENCE</scope>
    <source>
        <strain evidence="5">Clonal line C1</strain>
    </source>
</reference>
<dbReference type="GO" id="GO:0008194">
    <property type="term" value="F:UDP-glycosyltransferase activity"/>
    <property type="evidence" value="ECO:0007669"/>
    <property type="project" value="InterPro"/>
</dbReference>
<keyword evidence="2" id="KW-0328">Glycosyltransferase</keyword>
<feature type="transmembrane region" description="Helical" evidence="4">
    <location>
        <begin position="836"/>
        <end position="856"/>
    </location>
</feature>